<gene>
    <name evidence="1" type="ORF">LCIT_17180</name>
</gene>
<evidence type="ECO:0000313" key="2">
    <source>
        <dbReference type="Proteomes" id="UP000323274"/>
    </source>
</evidence>
<comment type="caution">
    <text evidence="1">The sequence shown here is derived from an EMBL/GenBank/DDBJ whole genome shotgun (WGS) entry which is preliminary data.</text>
</comment>
<accession>A0A5A5U357</accession>
<sequence length="111" mass="13001">MKKDYILDKINETVNGDKNTIQFYSNQKKLKYITPFVDQETYPAYNVDIKENVLTFNPRNAGNTVTSNDLKKLIESIPFNEIKVMFNNQELKGIYSTVDIFFFQLEEDTTI</sequence>
<protein>
    <submittedName>
        <fullName evidence="1">Uncharacterized protein</fullName>
    </submittedName>
</protein>
<dbReference type="AlphaFoldDB" id="A0A5A5U357"/>
<reference evidence="1 2" key="1">
    <citation type="submission" date="2019-04" db="EMBL/GenBank/DDBJ databases">
        <title>A pseudo-fructophilic Leuconostoc citreum strain F192-5 isolated from peel of satsuma mandarin: the first report for isolation and characterization of strain-dependent fructophilic-like characteristics.</title>
        <authorList>
            <person name="Maeno S."/>
            <person name="Tanizawa Y."/>
            <person name="Kajikawa A."/>
            <person name="Kanesaki Y."/>
            <person name="Kubota E."/>
            <person name="Arita M."/>
            <person name="Leon D."/>
            <person name="Endo A."/>
        </authorList>
    </citation>
    <scope>NUCLEOTIDE SEQUENCE [LARGE SCALE GENOMIC DNA]</scope>
    <source>
        <strain evidence="1 2">F192-5</strain>
    </source>
</reference>
<proteinExistence type="predicted"/>
<dbReference type="RefSeq" id="WP_149334749.1">
    <property type="nucleotide sequence ID" value="NZ_BJJW01000013.1"/>
</dbReference>
<dbReference type="EMBL" id="BJJW01000013">
    <property type="protein sequence ID" value="GDZ84476.1"/>
    <property type="molecule type" value="Genomic_DNA"/>
</dbReference>
<evidence type="ECO:0000313" key="1">
    <source>
        <dbReference type="EMBL" id="GDZ84476.1"/>
    </source>
</evidence>
<dbReference type="Proteomes" id="UP000323274">
    <property type="component" value="Unassembled WGS sequence"/>
</dbReference>
<name>A0A5A5U357_LEUCI</name>
<organism evidence="1 2">
    <name type="scientific">Leuconostoc citreum</name>
    <dbReference type="NCBI Taxonomy" id="33964"/>
    <lineage>
        <taxon>Bacteria</taxon>
        <taxon>Bacillati</taxon>
        <taxon>Bacillota</taxon>
        <taxon>Bacilli</taxon>
        <taxon>Lactobacillales</taxon>
        <taxon>Lactobacillaceae</taxon>
        <taxon>Leuconostoc</taxon>
    </lineage>
</organism>